<proteinExistence type="predicted"/>
<keyword evidence="1" id="KW-0472">Membrane</keyword>
<protein>
    <submittedName>
        <fullName evidence="2">Uncharacterized protein</fullName>
    </submittedName>
</protein>
<keyword evidence="1" id="KW-1133">Transmembrane helix</keyword>
<evidence type="ECO:0000313" key="3">
    <source>
        <dbReference type="Proteomes" id="UP001315278"/>
    </source>
</evidence>
<sequence length="53" mass="5939">MNGYDIFAWIVLVILPASTIGKQLNLALLEAGQSGWWKGRPVRISGETRREPE</sequence>
<evidence type="ECO:0000313" key="2">
    <source>
        <dbReference type="EMBL" id="MBR0798535.1"/>
    </source>
</evidence>
<keyword evidence="3" id="KW-1185">Reference proteome</keyword>
<dbReference type="Proteomes" id="UP001315278">
    <property type="component" value="Unassembled WGS sequence"/>
</dbReference>
<organism evidence="2 3">
    <name type="scientific">Bradyrhizobium jicamae</name>
    <dbReference type="NCBI Taxonomy" id="280332"/>
    <lineage>
        <taxon>Bacteria</taxon>
        <taxon>Pseudomonadati</taxon>
        <taxon>Pseudomonadota</taxon>
        <taxon>Alphaproteobacteria</taxon>
        <taxon>Hyphomicrobiales</taxon>
        <taxon>Nitrobacteraceae</taxon>
        <taxon>Bradyrhizobium</taxon>
    </lineage>
</organism>
<accession>A0ABS5FP40</accession>
<name>A0ABS5FP40_9BRAD</name>
<gene>
    <name evidence="2" type="ORF">JQ615_24405</name>
</gene>
<feature type="transmembrane region" description="Helical" evidence="1">
    <location>
        <begin position="6"/>
        <end position="28"/>
    </location>
</feature>
<keyword evidence="1" id="KW-0812">Transmembrane</keyword>
<reference evidence="3" key="1">
    <citation type="journal article" date="2021" name="ISME J.">
        <title>Evolutionary origin and ecological implication of a unique nif island in free-living Bradyrhizobium lineages.</title>
        <authorList>
            <person name="Tao J."/>
        </authorList>
    </citation>
    <scope>NUCLEOTIDE SEQUENCE [LARGE SCALE GENOMIC DNA]</scope>
    <source>
        <strain evidence="3">SZCCT0434</strain>
    </source>
</reference>
<evidence type="ECO:0000256" key="1">
    <source>
        <dbReference type="SAM" id="Phobius"/>
    </source>
</evidence>
<dbReference type="EMBL" id="JAFCJH010000028">
    <property type="protein sequence ID" value="MBR0798535.1"/>
    <property type="molecule type" value="Genomic_DNA"/>
</dbReference>
<comment type="caution">
    <text evidence="2">The sequence shown here is derived from an EMBL/GenBank/DDBJ whole genome shotgun (WGS) entry which is preliminary data.</text>
</comment>
<dbReference type="RefSeq" id="WP_212493793.1">
    <property type="nucleotide sequence ID" value="NZ_JAFCJH010000028.1"/>
</dbReference>